<name>A0A5B0QHD8_PUCGR</name>
<evidence type="ECO:0000256" key="2">
    <source>
        <dbReference type="SAM" id="MobiDB-lite"/>
    </source>
</evidence>
<keyword evidence="1" id="KW-0862">Zinc</keyword>
<keyword evidence="1" id="KW-0479">Metal-binding</keyword>
<protein>
    <recommendedName>
        <fullName evidence="4">RING-type domain-containing protein</fullName>
    </recommendedName>
</protein>
<accession>A0A5B0QHD8</accession>
<keyword evidence="6" id="KW-1185">Reference proteome</keyword>
<feature type="domain" description="RING-type" evidence="4">
    <location>
        <begin position="107"/>
        <end position="156"/>
    </location>
</feature>
<dbReference type="SUPFAM" id="SSF57850">
    <property type="entry name" value="RING/U-box"/>
    <property type="match status" value="1"/>
</dbReference>
<evidence type="ECO:0000256" key="3">
    <source>
        <dbReference type="SAM" id="SignalP"/>
    </source>
</evidence>
<evidence type="ECO:0000313" key="5">
    <source>
        <dbReference type="EMBL" id="KAA1112582.1"/>
    </source>
</evidence>
<sequence>MRLHTLASLGIFAQLLLGVQGLLSARKDLKGTRKICKFIKGSFRPKPSGENPQEELKMDTVIYRRTGPIEDTVFRPESRGKQLRLEEPEGLGETGEKNEGGSKQAQCIICPNGFSTEDTVVKLAPCHHYFHEGCIMDHLSMDCKTVKVDKPCPFCKKRIGSILYVKSKRGQLEIVHPSQQVN</sequence>
<dbReference type="PROSITE" id="PS50089">
    <property type="entry name" value="ZF_RING_2"/>
    <property type="match status" value="1"/>
</dbReference>
<comment type="caution">
    <text evidence="5">The sequence shown here is derived from an EMBL/GenBank/DDBJ whole genome shotgun (WGS) entry which is preliminary data.</text>
</comment>
<dbReference type="OrthoDB" id="8062037at2759"/>
<dbReference type="InterPro" id="IPR013083">
    <property type="entry name" value="Znf_RING/FYVE/PHD"/>
</dbReference>
<dbReference type="Pfam" id="PF13639">
    <property type="entry name" value="zf-RING_2"/>
    <property type="match status" value="1"/>
</dbReference>
<organism evidence="5 6">
    <name type="scientific">Puccinia graminis f. sp. tritici</name>
    <dbReference type="NCBI Taxonomy" id="56615"/>
    <lineage>
        <taxon>Eukaryota</taxon>
        <taxon>Fungi</taxon>
        <taxon>Dikarya</taxon>
        <taxon>Basidiomycota</taxon>
        <taxon>Pucciniomycotina</taxon>
        <taxon>Pucciniomycetes</taxon>
        <taxon>Pucciniales</taxon>
        <taxon>Pucciniaceae</taxon>
        <taxon>Puccinia</taxon>
    </lineage>
</organism>
<keyword evidence="1" id="KW-0863">Zinc-finger</keyword>
<proteinExistence type="predicted"/>
<feature type="region of interest" description="Disordered" evidence="2">
    <location>
        <begin position="77"/>
        <end position="101"/>
    </location>
</feature>
<evidence type="ECO:0000313" key="6">
    <source>
        <dbReference type="Proteomes" id="UP000324748"/>
    </source>
</evidence>
<dbReference type="AlphaFoldDB" id="A0A5B0QHD8"/>
<dbReference type="InterPro" id="IPR001841">
    <property type="entry name" value="Znf_RING"/>
</dbReference>
<dbReference type="EMBL" id="VSWC01000015">
    <property type="protein sequence ID" value="KAA1112582.1"/>
    <property type="molecule type" value="Genomic_DNA"/>
</dbReference>
<dbReference type="Proteomes" id="UP000324748">
    <property type="component" value="Unassembled WGS sequence"/>
</dbReference>
<evidence type="ECO:0000256" key="1">
    <source>
        <dbReference type="PROSITE-ProRule" id="PRU00175"/>
    </source>
</evidence>
<keyword evidence="3" id="KW-0732">Signal</keyword>
<dbReference type="SMART" id="SM00184">
    <property type="entry name" value="RING"/>
    <property type="match status" value="1"/>
</dbReference>
<feature type="chain" id="PRO_5023037785" description="RING-type domain-containing protein" evidence="3">
    <location>
        <begin position="22"/>
        <end position="182"/>
    </location>
</feature>
<feature type="signal peptide" evidence="3">
    <location>
        <begin position="1"/>
        <end position="21"/>
    </location>
</feature>
<evidence type="ECO:0000259" key="4">
    <source>
        <dbReference type="PROSITE" id="PS50089"/>
    </source>
</evidence>
<reference evidence="5 6" key="1">
    <citation type="submission" date="2019-05" db="EMBL/GenBank/DDBJ databases">
        <title>Emergence of the Ug99 lineage of the wheat stem rust pathogen through somatic hybridization.</title>
        <authorList>
            <person name="Li F."/>
            <person name="Upadhyaya N.M."/>
            <person name="Sperschneider J."/>
            <person name="Matny O."/>
            <person name="Nguyen-Phuc H."/>
            <person name="Mago R."/>
            <person name="Raley C."/>
            <person name="Miller M.E."/>
            <person name="Silverstein K.A.T."/>
            <person name="Henningsen E."/>
            <person name="Hirsch C.D."/>
            <person name="Visser B."/>
            <person name="Pretorius Z.A."/>
            <person name="Steffenson B.J."/>
            <person name="Schwessinger B."/>
            <person name="Dodds P.N."/>
            <person name="Figueroa M."/>
        </authorList>
    </citation>
    <scope>NUCLEOTIDE SEQUENCE [LARGE SCALE GENOMIC DNA]</scope>
    <source>
        <strain evidence="5">21-0</strain>
    </source>
</reference>
<gene>
    <name evidence="5" type="ORF">PGT21_002798</name>
</gene>
<feature type="compositionally biased region" description="Basic and acidic residues" evidence="2">
    <location>
        <begin position="77"/>
        <end position="87"/>
    </location>
</feature>
<dbReference type="GO" id="GO:0008270">
    <property type="term" value="F:zinc ion binding"/>
    <property type="evidence" value="ECO:0007669"/>
    <property type="project" value="UniProtKB-KW"/>
</dbReference>
<dbReference type="Gene3D" id="3.30.40.10">
    <property type="entry name" value="Zinc/RING finger domain, C3HC4 (zinc finger)"/>
    <property type="match status" value="1"/>
</dbReference>